<organism evidence="4 5">
    <name type="scientific">Bifidobacterium magnum</name>
    <dbReference type="NCBI Taxonomy" id="1692"/>
    <lineage>
        <taxon>Bacteria</taxon>
        <taxon>Bacillati</taxon>
        <taxon>Actinomycetota</taxon>
        <taxon>Actinomycetes</taxon>
        <taxon>Bifidobacteriales</taxon>
        <taxon>Bifidobacteriaceae</taxon>
        <taxon>Bifidobacterium</taxon>
    </lineage>
</organism>
<dbReference type="EC" id="2.4.1.211" evidence="4"/>
<evidence type="ECO:0000259" key="2">
    <source>
        <dbReference type="Pfam" id="PF17385"/>
    </source>
</evidence>
<name>A0A087BCA9_9BIFI</name>
<evidence type="ECO:0000259" key="3">
    <source>
        <dbReference type="Pfam" id="PF17386"/>
    </source>
</evidence>
<sequence length="722" mass="82009">MTTSGRFTLPSEENFAAETKRLADLWGADAIRNSDGTHLDDEVKALGKTIYSAYFPSRAHNEWISMHMDETPQVYLLTQRVLAESTNAGIKLMATFYEEQLQPNWDADPKKYWEVVDRTTGDVVDPGQWEYDREAGTVTIHDTRPMHEYTVSFLAYIIWDPVEMYNHLTNDWGDKEHEIPFDIYHERTRKFVMGTFAQWLHDNPETDVVRFTTFFYQFTLIFDQQHREKIVDWFGSGCAVSPQALDDFEREYGYRLRPEDFVDEGCYNSAWRIPRQPQRDWIDFLSTFVRANVKTMVSMAHEAGKEAMMFLGDQWIGTEPYKDGFEDLGLDAVVGSIGDGTTTRMISDITGVRYTEGRFLPYFFPDTFHEGNDPSIEAWDNWRKARRAILRSPVARMGYGGYLSLAAKFPKFVDAVTRIADQFRELHEKTDGQGAEGELNVAILNCWGRMRSWMAYTVAHALPNKQTYSYYGILEALSGMRVNVRFISFDDVLTHGVDEGLDVIITGGPVNTAYSGGDIWNDARLVSTLRAWVRAGGALVGVGEPASVAGRGDRFFQIADILGVDEERFQTLSVDKYFPSVTKDHFITADVREGETIDFGEAVANTYPINERVTLLSAQDGEVQLAVNDYGEGRGVYISGLPYSAANARLLERALFYASRRERDYAPFSSSNPECEVARFPQTGWYCVVNNTDRAQSTNVRTGEGSVQHFDLEPNGIVWRGL</sequence>
<dbReference type="SUPFAM" id="SSF52317">
    <property type="entry name" value="Class I glutamine amidotransferase-like"/>
    <property type="match status" value="1"/>
</dbReference>
<dbReference type="Pfam" id="PF17386">
    <property type="entry name" value="LBP_C"/>
    <property type="match status" value="1"/>
</dbReference>
<feature type="domain" description="Lacto-N-biose phosphorylase C-terminal" evidence="3">
    <location>
        <begin position="668"/>
        <end position="719"/>
    </location>
</feature>
<evidence type="ECO:0000313" key="5">
    <source>
        <dbReference type="Proteomes" id="UP000029052"/>
    </source>
</evidence>
<keyword evidence="4" id="KW-0808">Transferase</keyword>
<dbReference type="Pfam" id="PF09508">
    <property type="entry name" value="Lact_bio_phlase"/>
    <property type="match status" value="1"/>
</dbReference>
<evidence type="ECO:0000313" key="4">
    <source>
        <dbReference type="EMBL" id="KFI68659.1"/>
    </source>
</evidence>
<evidence type="ECO:0000259" key="1">
    <source>
        <dbReference type="Pfam" id="PF09508"/>
    </source>
</evidence>
<accession>A0A087BCA9</accession>
<dbReference type="InterPro" id="IPR012711">
    <property type="entry name" value="Lacto-N-biose_phosphorylase"/>
</dbReference>
<dbReference type="Gene3D" id="3.20.20.80">
    <property type="entry name" value="Glycosidases"/>
    <property type="match status" value="1"/>
</dbReference>
<dbReference type="InterPro" id="IPR013783">
    <property type="entry name" value="Ig-like_fold"/>
</dbReference>
<dbReference type="Gene3D" id="2.60.40.10">
    <property type="entry name" value="Immunoglobulins"/>
    <property type="match status" value="1"/>
</dbReference>
<dbReference type="InterPro" id="IPR035356">
    <property type="entry name" value="LBP_C"/>
</dbReference>
<dbReference type="eggNOG" id="COG5426">
    <property type="taxonomic scope" value="Bacteria"/>
</dbReference>
<dbReference type="InterPro" id="IPR013780">
    <property type="entry name" value="Glyco_hydro_b"/>
</dbReference>
<dbReference type="GO" id="GO:0005975">
    <property type="term" value="P:carbohydrate metabolic process"/>
    <property type="evidence" value="ECO:0007669"/>
    <property type="project" value="UniProtKB-ARBA"/>
</dbReference>
<keyword evidence="5" id="KW-1185">Reference proteome</keyword>
<dbReference type="RefSeq" id="WP_022859137.1">
    <property type="nucleotide sequence ID" value="NZ_JGZB01000003.1"/>
</dbReference>
<dbReference type="Gene3D" id="2.60.40.1180">
    <property type="entry name" value="Golgi alpha-mannosidase II"/>
    <property type="match status" value="1"/>
</dbReference>
<dbReference type="GO" id="GO:0050500">
    <property type="term" value="F:1,3-beta-galactosyl-N-acetylhexosamine phosphorylase activity"/>
    <property type="evidence" value="ECO:0007669"/>
    <property type="project" value="UniProtKB-EC"/>
</dbReference>
<proteinExistence type="predicted"/>
<dbReference type="InterPro" id="IPR029062">
    <property type="entry name" value="Class_I_gatase-like"/>
</dbReference>
<dbReference type="InterPro" id="IPR035363">
    <property type="entry name" value="LBP_M"/>
</dbReference>
<dbReference type="STRING" id="1692.BMAGN_0525"/>
<feature type="domain" description="Lacto-N-biose phosphorylase-like N-terminal TIM barrel" evidence="1">
    <location>
        <begin position="5"/>
        <end position="433"/>
    </location>
</feature>
<dbReference type="NCBIfam" id="TIGR02336">
    <property type="entry name" value="1,3-beta-galactosyl-N-acetylhexosamine phosphorylase"/>
    <property type="match status" value="1"/>
</dbReference>
<feature type="domain" description="Lacto-N-biose phosphorylase central" evidence="2">
    <location>
        <begin position="440"/>
        <end position="662"/>
    </location>
</feature>
<keyword evidence="4" id="KW-0328">Glycosyltransferase</keyword>
<dbReference type="Pfam" id="PF17385">
    <property type="entry name" value="LBP_M"/>
    <property type="match status" value="1"/>
</dbReference>
<gene>
    <name evidence="4" type="ORF">BMAGN_0525</name>
</gene>
<dbReference type="AlphaFoldDB" id="A0A087BCA9"/>
<dbReference type="EMBL" id="JGZB01000003">
    <property type="protein sequence ID" value="KFI68659.1"/>
    <property type="molecule type" value="Genomic_DNA"/>
</dbReference>
<dbReference type="GO" id="GO:0004645">
    <property type="term" value="F:1,4-alpha-oligoglucan phosphorylase activity"/>
    <property type="evidence" value="ECO:0007669"/>
    <property type="project" value="InterPro"/>
</dbReference>
<protein>
    <submittedName>
        <fullName evidence="4">Lacto-N-biose phosphorylase</fullName>
        <ecNumber evidence="4">2.4.1.211</ecNumber>
    </submittedName>
</protein>
<dbReference type="Gene3D" id="3.40.50.880">
    <property type="match status" value="1"/>
</dbReference>
<dbReference type="Proteomes" id="UP000029052">
    <property type="component" value="Unassembled WGS sequence"/>
</dbReference>
<dbReference type="InterPro" id="IPR035080">
    <property type="entry name" value="Lact_bio_phlase-like_N"/>
</dbReference>
<comment type="caution">
    <text evidence="4">The sequence shown here is derived from an EMBL/GenBank/DDBJ whole genome shotgun (WGS) entry which is preliminary data.</text>
</comment>
<reference evidence="4 5" key="1">
    <citation type="submission" date="2014-03" db="EMBL/GenBank/DDBJ databases">
        <title>Genomics of Bifidobacteria.</title>
        <authorList>
            <person name="Ventura M."/>
            <person name="Milani C."/>
            <person name="Lugli G.A."/>
        </authorList>
    </citation>
    <scope>NUCLEOTIDE SEQUENCE [LARGE SCALE GENOMIC DNA]</scope>
    <source>
        <strain evidence="4 5">LMG 11591</strain>
    </source>
</reference>